<evidence type="ECO:0000313" key="1">
    <source>
        <dbReference type="EMBL" id="CAB0003369.1"/>
    </source>
</evidence>
<dbReference type="Proteomes" id="UP000479000">
    <property type="component" value="Unassembled WGS sequence"/>
</dbReference>
<name>A0A6H5GK33_9HEMI</name>
<dbReference type="AlphaFoldDB" id="A0A6H5GK33"/>
<sequence>TRVLATTSAQARTGCCFAAKPAATAAAAPAEQRQPAAGLFGSYVRSNERVVLLL</sequence>
<proteinExistence type="predicted"/>
<accession>A0A6H5GK33</accession>
<feature type="non-terminal residue" evidence="1">
    <location>
        <position position="1"/>
    </location>
</feature>
<feature type="non-terminal residue" evidence="1">
    <location>
        <position position="54"/>
    </location>
</feature>
<reference evidence="1 2" key="1">
    <citation type="submission" date="2020-02" db="EMBL/GenBank/DDBJ databases">
        <authorList>
            <person name="Ferguson B K."/>
        </authorList>
    </citation>
    <scope>NUCLEOTIDE SEQUENCE [LARGE SCALE GENOMIC DNA]</scope>
</reference>
<evidence type="ECO:0000313" key="2">
    <source>
        <dbReference type="Proteomes" id="UP000479000"/>
    </source>
</evidence>
<gene>
    <name evidence="1" type="ORF">NTEN_LOCUS8915</name>
</gene>
<organism evidence="1 2">
    <name type="scientific">Nesidiocoris tenuis</name>
    <dbReference type="NCBI Taxonomy" id="355587"/>
    <lineage>
        <taxon>Eukaryota</taxon>
        <taxon>Metazoa</taxon>
        <taxon>Ecdysozoa</taxon>
        <taxon>Arthropoda</taxon>
        <taxon>Hexapoda</taxon>
        <taxon>Insecta</taxon>
        <taxon>Pterygota</taxon>
        <taxon>Neoptera</taxon>
        <taxon>Paraneoptera</taxon>
        <taxon>Hemiptera</taxon>
        <taxon>Heteroptera</taxon>
        <taxon>Panheteroptera</taxon>
        <taxon>Cimicomorpha</taxon>
        <taxon>Miridae</taxon>
        <taxon>Dicyphina</taxon>
        <taxon>Nesidiocoris</taxon>
    </lineage>
</organism>
<protein>
    <submittedName>
        <fullName evidence="1">Uncharacterized protein</fullName>
    </submittedName>
</protein>
<dbReference type="EMBL" id="CADCXU010013459">
    <property type="protein sequence ID" value="CAB0003369.1"/>
    <property type="molecule type" value="Genomic_DNA"/>
</dbReference>
<keyword evidence="2" id="KW-1185">Reference proteome</keyword>